<dbReference type="Pfam" id="PF02542">
    <property type="entry name" value="YgbB"/>
    <property type="match status" value="1"/>
</dbReference>
<dbReference type="PANTHER" id="PTHR43181:SF1">
    <property type="entry name" value="2-C-METHYL-D-ERYTHRITOL 2,4-CYCLODIPHOSPHATE SYNTHASE, CHLOROPLASTIC"/>
    <property type="match status" value="1"/>
</dbReference>
<dbReference type="UniPathway" id="UPA00056">
    <property type="reaction ID" value="UER00095"/>
</dbReference>
<evidence type="ECO:0000256" key="5">
    <source>
        <dbReference type="ARBA" id="ARBA00022723"/>
    </source>
</evidence>
<sequence length="160" mass="16595">MTLLPRTGIGVDVHRWATDDRPLWLAGVHWPDQGGLDGHSDGDVVSHAICDALFSAAGIGDLGQHFGVDRPEFAGAHGVEFLTEAARLVRAAGFEIGNVAVQLIANRPKLGPRRDEVQRVLGDALGAPVSVAATTTDGVGITGRGEAAAAIATALVWSMT</sequence>
<accession>A0A2Y8ZSQ0</accession>
<dbReference type="EMBL" id="UESZ01000001">
    <property type="protein sequence ID" value="SSA35401.1"/>
    <property type="molecule type" value="Genomic_DNA"/>
</dbReference>
<evidence type="ECO:0000313" key="12">
    <source>
        <dbReference type="Proteomes" id="UP000250028"/>
    </source>
</evidence>
<comment type="function">
    <text evidence="8">Involved in the biosynthesis of isopentenyl diphosphate (IPP) and dimethylallyl diphosphate (DMAPP), two major building blocks of isoprenoid compounds. Catalyzes the conversion of 4-diphosphocytidyl-2-C-methyl-D-erythritol 2-phosphate (CDP-ME2P) to 2-C-methyl-D-erythritol 2,4-cyclodiphosphate (ME-CPP) with a corresponding release of cytidine 5-monophosphate (CMP).</text>
</comment>
<comment type="catalytic activity">
    <reaction evidence="1 8 9">
        <text>4-CDP-2-C-methyl-D-erythritol 2-phosphate = 2-C-methyl-D-erythritol 2,4-cyclic diphosphate + CMP</text>
        <dbReference type="Rhea" id="RHEA:23864"/>
        <dbReference type="ChEBI" id="CHEBI:57919"/>
        <dbReference type="ChEBI" id="CHEBI:58483"/>
        <dbReference type="ChEBI" id="CHEBI:60377"/>
        <dbReference type="EC" id="4.6.1.12"/>
    </reaction>
</comment>
<reference evidence="12" key="1">
    <citation type="submission" date="2016-10" db="EMBL/GenBank/DDBJ databases">
        <authorList>
            <person name="Varghese N."/>
            <person name="Submissions S."/>
        </authorList>
    </citation>
    <scope>NUCLEOTIDE SEQUENCE [LARGE SCALE GENOMIC DNA]</scope>
    <source>
        <strain evidence="12">DSM 22951</strain>
    </source>
</reference>
<dbReference type="GO" id="GO:0008685">
    <property type="term" value="F:2-C-methyl-D-erythritol 2,4-cyclodiphosphate synthase activity"/>
    <property type="evidence" value="ECO:0007669"/>
    <property type="project" value="UniProtKB-UniRule"/>
</dbReference>
<dbReference type="FunFam" id="3.30.1330.50:FF:000003">
    <property type="entry name" value="2-C-methyl-D-erythritol 2,4-cyclodiphosphate synthase"/>
    <property type="match status" value="1"/>
</dbReference>
<keyword evidence="6 8" id="KW-0414">Isoprene biosynthesis</keyword>
<dbReference type="Proteomes" id="UP000250028">
    <property type="component" value="Unassembled WGS sequence"/>
</dbReference>
<feature type="binding site" evidence="8">
    <location>
        <begin position="134"/>
        <end position="137"/>
    </location>
    <ligand>
        <name>4-CDP-2-C-methyl-D-erythritol 2-phosphate</name>
        <dbReference type="ChEBI" id="CHEBI:57919"/>
    </ligand>
</feature>
<dbReference type="EC" id="4.6.1.12" evidence="4 8"/>
<evidence type="ECO:0000256" key="3">
    <source>
        <dbReference type="ARBA" id="ARBA00008480"/>
    </source>
</evidence>
<dbReference type="HAMAP" id="MF_00107">
    <property type="entry name" value="IspF"/>
    <property type="match status" value="1"/>
</dbReference>
<feature type="domain" description="2-C-methyl-D-erythritol 2,4-cyclodiphosphate synthase" evidence="10">
    <location>
        <begin position="6"/>
        <end position="156"/>
    </location>
</feature>
<dbReference type="SUPFAM" id="SSF69765">
    <property type="entry name" value="IpsF-like"/>
    <property type="match status" value="1"/>
</dbReference>
<feature type="binding site" evidence="8">
    <location>
        <begin position="61"/>
        <end position="63"/>
    </location>
    <ligand>
        <name>4-CDP-2-C-methyl-D-erythritol 2-phosphate</name>
        <dbReference type="ChEBI" id="CHEBI:57919"/>
    </ligand>
</feature>
<dbReference type="InterPro" id="IPR003526">
    <property type="entry name" value="MECDP_synthase"/>
</dbReference>
<evidence type="ECO:0000259" key="10">
    <source>
        <dbReference type="Pfam" id="PF02542"/>
    </source>
</evidence>
<keyword evidence="5 8" id="KW-0479">Metal-binding</keyword>
<dbReference type="NCBIfam" id="TIGR00151">
    <property type="entry name" value="ispF"/>
    <property type="match status" value="1"/>
</dbReference>
<evidence type="ECO:0000256" key="6">
    <source>
        <dbReference type="ARBA" id="ARBA00023229"/>
    </source>
</evidence>
<dbReference type="CDD" id="cd00554">
    <property type="entry name" value="MECDP_synthase"/>
    <property type="match status" value="1"/>
</dbReference>
<comment type="pathway">
    <text evidence="2 8">Isoprenoid biosynthesis; isopentenyl diphosphate biosynthesis via DXP pathway; isopentenyl diphosphate from 1-deoxy-D-xylulose 5-phosphate: step 4/6.</text>
</comment>
<feature type="binding site" evidence="8">
    <location>
        <begin position="39"/>
        <end position="40"/>
    </location>
    <ligand>
        <name>4-CDP-2-C-methyl-D-erythritol 2-phosphate</name>
        <dbReference type="ChEBI" id="CHEBI:57919"/>
    </ligand>
</feature>
<comment type="cofactor">
    <cofactor evidence="8">
        <name>a divalent metal cation</name>
        <dbReference type="ChEBI" id="CHEBI:60240"/>
    </cofactor>
    <text evidence="8">Binds 1 divalent metal cation per subunit.</text>
</comment>
<feature type="binding site" evidence="8">
    <location>
        <position position="144"/>
    </location>
    <ligand>
        <name>4-CDP-2-C-methyl-D-erythritol 2-phosphate</name>
        <dbReference type="ChEBI" id="CHEBI:57919"/>
    </ligand>
</feature>
<dbReference type="PROSITE" id="PS01350">
    <property type="entry name" value="ISPF"/>
    <property type="match status" value="1"/>
</dbReference>
<evidence type="ECO:0000256" key="8">
    <source>
        <dbReference type="HAMAP-Rule" id="MF_00107"/>
    </source>
</evidence>
<feature type="binding site" evidence="8">
    <location>
        <begin position="12"/>
        <end position="14"/>
    </location>
    <ligand>
        <name>4-CDP-2-C-methyl-D-erythritol 2-phosphate</name>
        <dbReference type="ChEBI" id="CHEBI:57919"/>
    </ligand>
</feature>
<proteinExistence type="inferred from homology"/>
<keyword evidence="12" id="KW-1185">Reference proteome</keyword>
<feature type="binding site" evidence="8">
    <location>
        <position position="14"/>
    </location>
    <ligand>
        <name>a divalent metal cation</name>
        <dbReference type="ChEBI" id="CHEBI:60240"/>
    </ligand>
</feature>
<dbReference type="RefSeq" id="WP_109686645.1">
    <property type="nucleotide sequence ID" value="NZ_QGDN01000001.1"/>
</dbReference>
<dbReference type="AlphaFoldDB" id="A0A2Y8ZSQ0"/>
<protein>
    <recommendedName>
        <fullName evidence="4 8">2-C-methyl-D-erythritol 2,4-cyclodiphosphate synthase</fullName>
        <shortName evidence="8">MECDP-synthase</shortName>
        <shortName evidence="8">MECPP-synthase</shortName>
        <shortName evidence="8">MECPS</shortName>
        <ecNumber evidence="4 8">4.6.1.12</ecNumber>
    </recommendedName>
</protein>
<gene>
    <name evidence="8" type="primary">ispF</name>
    <name evidence="11" type="ORF">SAMN04489750_2756</name>
</gene>
<comment type="caution">
    <text evidence="8">Lacks conserved residue(s) required for the propagation of feature annotation.</text>
</comment>
<feature type="binding site" evidence="8">
    <location>
        <position position="47"/>
    </location>
    <ligand>
        <name>a divalent metal cation</name>
        <dbReference type="ChEBI" id="CHEBI:60240"/>
    </ligand>
</feature>
<feature type="site" description="Transition state stabilizer" evidence="8">
    <location>
        <position position="39"/>
    </location>
</feature>
<evidence type="ECO:0000256" key="9">
    <source>
        <dbReference type="RuleBase" id="RU004395"/>
    </source>
</evidence>
<organism evidence="11 12">
    <name type="scientific">Branchiibius hedensis</name>
    <dbReference type="NCBI Taxonomy" id="672460"/>
    <lineage>
        <taxon>Bacteria</taxon>
        <taxon>Bacillati</taxon>
        <taxon>Actinomycetota</taxon>
        <taxon>Actinomycetes</taxon>
        <taxon>Micrococcales</taxon>
        <taxon>Dermacoccaceae</taxon>
        <taxon>Branchiibius</taxon>
    </lineage>
</organism>
<evidence type="ECO:0000256" key="7">
    <source>
        <dbReference type="ARBA" id="ARBA00023239"/>
    </source>
</evidence>
<dbReference type="GO" id="GO:0019288">
    <property type="term" value="P:isopentenyl diphosphate biosynthetic process, methylerythritol 4-phosphate pathway"/>
    <property type="evidence" value="ECO:0007669"/>
    <property type="project" value="UniProtKB-UniRule"/>
</dbReference>
<dbReference type="Gene3D" id="3.30.1330.50">
    <property type="entry name" value="2-C-methyl-D-erythritol 2,4-cyclodiphosphate synthase"/>
    <property type="match status" value="1"/>
</dbReference>
<dbReference type="InterPro" id="IPR036571">
    <property type="entry name" value="MECDP_synthase_sf"/>
</dbReference>
<comment type="similarity">
    <text evidence="3 8 9">Belongs to the IspF family.</text>
</comment>
<dbReference type="OrthoDB" id="9802561at2"/>
<name>A0A2Y8ZSQ0_9MICO</name>
<dbReference type="GO" id="GO:0016114">
    <property type="term" value="P:terpenoid biosynthetic process"/>
    <property type="evidence" value="ECO:0007669"/>
    <property type="project" value="InterPro"/>
</dbReference>
<evidence type="ECO:0000256" key="2">
    <source>
        <dbReference type="ARBA" id="ARBA00004709"/>
    </source>
</evidence>
<feature type="site" description="Transition state stabilizer" evidence="8">
    <location>
        <position position="135"/>
    </location>
</feature>
<evidence type="ECO:0000313" key="11">
    <source>
        <dbReference type="EMBL" id="SSA35401.1"/>
    </source>
</evidence>
<comment type="subunit">
    <text evidence="8">Homotrimer.</text>
</comment>
<dbReference type="GO" id="GO:0046872">
    <property type="term" value="F:metal ion binding"/>
    <property type="evidence" value="ECO:0007669"/>
    <property type="project" value="UniProtKB-KW"/>
</dbReference>
<feature type="binding site" evidence="8">
    <location>
        <position position="12"/>
    </location>
    <ligand>
        <name>a divalent metal cation</name>
        <dbReference type="ChEBI" id="CHEBI:60240"/>
    </ligand>
</feature>
<dbReference type="InterPro" id="IPR020555">
    <property type="entry name" value="MECDP_synthase_CS"/>
</dbReference>
<evidence type="ECO:0000256" key="1">
    <source>
        <dbReference type="ARBA" id="ARBA00000200"/>
    </source>
</evidence>
<dbReference type="PANTHER" id="PTHR43181">
    <property type="entry name" value="2-C-METHYL-D-ERYTHRITOL 2,4-CYCLODIPHOSPHATE SYNTHASE, CHLOROPLASTIC"/>
    <property type="match status" value="1"/>
</dbReference>
<evidence type="ECO:0000256" key="4">
    <source>
        <dbReference type="ARBA" id="ARBA00012579"/>
    </source>
</evidence>
<keyword evidence="7 8" id="KW-0456">Lyase</keyword>